<dbReference type="CDD" id="cd16315">
    <property type="entry name" value="EVM-1-like_MBL-B3"/>
    <property type="match status" value="1"/>
</dbReference>
<evidence type="ECO:0000313" key="4">
    <source>
        <dbReference type="Proteomes" id="UP000053464"/>
    </source>
</evidence>
<proteinExistence type="predicted"/>
<dbReference type="Gene3D" id="3.60.15.10">
    <property type="entry name" value="Ribonuclease Z/Hydroxyacylglutathione hydrolase-like"/>
    <property type="match status" value="1"/>
</dbReference>
<dbReference type="InterPro" id="IPR001279">
    <property type="entry name" value="Metallo-B-lactamas"/>
</dbReference>
<keyword evidence="1" id="KW-0732">Signal</keyword>
<reference evidence="3 4" key="1">
    <citation type="submission" date="2015-04" db="EMBL/GenBank/DDBJ databases">
        <title>The draft genome sequence of Erythrobacter luteus KA37.</title>
        <authorList>
            <person name="Zhuang L."/>
            <person name="Liu Y."/>
            <person name="Shao Z."/>
        </authorList>
    </citation>
    <scope>NUCLEOTIDE SEQUENCE [LARGE SCALE GENOMIC DNA]</scope>
    <source>
        <strain evidence="3 4">KA37</strain>
    </source>
</reference>
<feature type="chain" id="PRO_5002579529" description="Metallo-beta-lactamase domain-containing protein" evidence="1">
    <location>
        <begin position="20"/>
        <end position="297"/>
    </location>
</feature>
<dbReference type="EMBL" id="LBHB01000001">
    <property type="protein sequence ID" value="KLE35719.1"/>
    <property type="molecule type" value="Genomic_DNA"/>
</dbReference>
<protein>
    <recommendedName>
        <fullName evidence="2">Metallo-beta-lactamase domain-containing protein</fullName>
    </recommendedName>
</protein>
<dbReference type="RefSeq" id="WP_047003126.1">
    <property type="nucleotide sequence ID" value="NZ_LBHB01000001.1"/>
</dbReference>
<name>A0A0G9MYV5_9SPHN</name>
<dbReference type="OrthoDB" id="9773738at2"/>
<dbReference type="Pfam" id="PF00753">
    <property type="entry name" value="Lactamase_B"/>
    <property type="match status" value="1"/>
</dbReference>
<dbReference type="SMART" id="SM00849">
    <property type="entry name" value="Lactamase_B"/>
    <property type="match status" value="1"/>
</dbReference>
<dbReference type="PANTHER" id="PTHR42951">
    <property type="entry name" value="METALLO-BETA-LACTAMASE DOMAIN-CONTAINING"/>
    <property type="match status" value="1"/>
</dbReference>
<organism evidence="3 4">
    <name type="scientific">Aurantiacibacter luteus</name>
    <dbReference type="NCBI Taxonomy" id="1581420"/>
    <lineage>
        <taxon>Bacteria</taxon>
        <taxon>Pseudomonadati</taxon>
        <taxon>Pseudomonadota</taxon>
        <taxon>Alphaproteobacteria</taxon>
        <taxon>Sphingomonadales</taxon>
        <taxon>Erythrobacteraceae</taxon>
        <taxon>Aurantiacibacter</taxon>
    </lineage>
</organism>
<dbReference type="InterPro" id="IPR050855">
    <property type="entry name" value="NDM-1-like"/>
</dbReference>
<comment type="caution">
    <text evidence="3">The sequence shown here is derived from an EMBL/GenBank/DDBJ whole genome shotgun (WGS) entry which is preliminary data.</text>
</comment>
<evidence type="ECO:0000313" key="3">
    <source>
        <dbReference type="EMBL" id="KLE35719.1"/>
    </source>
</evidence>
<feature type="domain" description="Metallo-beta-lactamase" evidence="2">
    <location>
        <begin position="65"/>
        <end position="255"/>
    </location>
</feature>
<dbReference type="PANTHER" id="PTHR42951:SF17">
    <property type="entry name" value="METALLO-BETA-LACTAMASE DOMAIN-CONTAINING PROTEIN"/>
    <property type="match status" value="1"/>
</dbReference>
<feature type="signal peptide" evidence="1">
    <location>
        <begin position="1"/>
        <end position="19"/>
    </location>
</feature>
<dbReference type="Proteomes" id="UP000053464">
    <property type="component" value="Unassembled WGS sequence"/>
</dbReference>
<accession>A0A0G9MYV5</accession>
<dbReference type="STRING" id="1581420.AAW00_04825"/>
<sequence>MSTSSPVLALLSACAVVPAEPVLTPASFAQKQARCEGITDMQGSWVAPAPPVHVFGNTYDVGTCGITALLVTSPDGHVLLDSGMPEAADLVLANIAALGADPADVEWVLSSHEHLDHVGATAEILRRTGARAAVLAAAAPQMASGQPLPEDPQAGGIPPFEGFPVARAMQDGETLRVGSLAFTVHANPAHTPGSASWTWRSCEDGVCRTMAYADSLSTPAAEGYRFSDHPDYVAQVRRGFAAVAALPCDILLTPHPSQSAMDERLASGDLAVPQACATYARGAEARFDALLAREAGR</sequence>
<keyword evidence="4" id="KW-1185">Reference proteome</keyword>
<gene>
    <name evidence="3" type="ORF">AAW00_04825</name>
</gene>
<evidence type="ECO:0000256" key="1">
    <source>
        <dbReference type="SAM" id="SignalP"/>
    </source>
</evidence>
<dbReference type="PATRIC" id="fig|1581420.6.peg.972"/>
<dbReference type="NCBIfam" id="NF033105">
    <property type="entry name" value="bla_subclass_B3"/>
    <property type="match status" value="1"/>
</dbReference>
<evidence type="ECO:0000259" key="2">
    <source>
        <dbReference type="SMART" id="SM00849"/>
    </source>
</evidence>
<dbReference type="AlphaFoldDB" id="A0A0G9MYV5"/>
<dbReference type="SUPFAM" id="SSF56281">
    <property type="entry name" value="Metallo-hydrolase/oxidoreductase"/>
    <property type="match status" value="1"/>
</dbReference>
<dbReference type="InterPro" id="IPR036866">
    <property type="entry name" value="RibonucZ/Hydroxyglut_hydro"/>
</dbReference>